<reference evidence="1" key="1">
    <citation type="submission" date="2018-10" db="EMBL/GenBank/DDBJ databases">
        <title>Hidden diversity of soil giant viruses.</title>
        <authorList>
            <person name="Schulz F."/>
            <person name="Alteio L."/>
            <person name="Goudeau D."/>
            <person name="Ryan E.M."/>
            <person name="Malmstrom R.R."/>
            <person name="Blanchard J."/>
            <person name="Woyke T."/>
        </authorList>
    </citation>
    <scope>NUCLEOTIDE SEQUENCE</scope>
    <source>
        <strain evidence="1">HAV1</strain>
    </source>
</reference>
<dbReference type="EMBL" id="MK072244">
    <property type="protein sequence ID" value="AYV80518.1"/>
    <property type="molecule type" value="Genomic_DNA"/>
</dbReference>
<sequence length="56" mass="6567">MGYKIQNVPTTHRKELSSLFIMCACKHHKEFWAKLILLNINFFEKLIIDSFGRGVV</sequence>
<organism evidence="1">
    <name type="scientific">Harvfovirus sp</name>
    <dbReference type="NCBI Taxonomy" id="2487768"/>
    <lineage>
        <taxon>Viruses</taxon>
        <taxon>Varidnaviria</taxon>
        <taxon>Bamfordvirae</taxon>
        <taxon>Nucleocytoviricota</taxon>
        <taxon>Megaviricetes</taxon>
        <taxon>Imitervirales</taxon>
        <taxon>Mimiviridae</taxon>
        <taxon>Klosneuvirinae</taxon>
    </lineage>
</organism>
<protein>
    <submittedName>
        <fullName evidence="1">Uncharacterized protein</fullName>
    </submittedName>
</protein>
<proteinExistence type="predicted"/>
<accession>A0A3G5A016</accession>
<evidence type="ECO:0000313" key="1">
    <source>
        <dbReference type="EMBL" id="AYV80518.1"/>
    </source>
</evidence>
<name>A0A3G5A016_9VIRU</name>
<gene>
    <name evidence="1" type="ORF">Harvfovirus2_48</name>
</gene>